<dbReference type="RefSeq" id="WP_019421781.1">
    <property type="nucleotide sequence ID" value="NZ_JAJNBZ010000023.1"/>
</dbReference>
<dbReference type="InterPro" id="IPR027417">
    <property type="entry name" value="P-loop_NTPase"/>
</dbReference>
<dbReference type="Pfam" id="PF02283">
    <property type="entry name" value="CobU"/>
    <property type="match status" value="1"/>
</dbReference>
<dbReference type="GO" id="GO:0016779">
    <property type="term" value="F:nucleotidyltransferase activity"/>
    <property type="evidence" value="ECO:0007669"/>
    <property type="project" value="UniProtKB-KW"/>
</dbReference>
<dbReference type="Gene3D" id="3.40.50.300">
    <property type="entry name" value="P-loop containing nucleotide triphosphate hydrolases"/>
    <property type="match status" value="1"/>
</dbReference>
<reference evidence="1 2" key="1">
    <citation type="submission" date="2021-11" db="EMBL/GenBank/DDBJ databases">
        <title>Draft genome sequence of Paenibacillus profundus YoMME, a new Gram-positive bacteria with exoelectrogenic properties.</title>
        <authorList>
            <person name="Hubenova Y."/>
            <person name="Hubenova E."/>
            <person name="Manasiev Y."/>
            <person name="Peykov S."/>
            <person name="Mitov M."/>
        </authorList>
    </citation>
    <scope>NUCLEOTIDE SEQUENCE [LARGE SCALE GENOMIC DNA]</scope>
    <source>
        <strain evidence="1 2">YoMME</strain>
    </source>
</reference>
<gene>
    <name evidence="1" type="ORF">LQV63_22270</name>
</gene>
<sequence>MIIGVTGSAGNGKTPFALKYAATFGREGLYVVTHDTPLPAAMPAPPHFTWKTIHTEFALPAVLHRINEESNLYRADRRVLVIDSLTSYLCAAHQRFMEEHDGSIDDGDYMELMTAAREELQNALLSFQGKVFVITNEPPGYTPFTDPKERCYITQHAALNLELARRSHQWFRLNAGIPEELSARRFRG</sequence>
<keyword evidence="1" id="KW-0808">Transferase</keyword>
<keyword evidence="2" id="KW-1185">Reference proteome</keyword>
<dbReference type="GO" id="GO:0016301">
    <property type="term" value="F:kinase activity"/>
    <property type="evidence" value="ECO:0007669"/>
    <property type="project" value="UniProtKB-KW"/>
</dbReference>
<name>A0ABS8YNX2_9BACL</name>
<dbReference type="InterPro" id="IPR003203">
    <property type="entry name" value="CobU/CobP"/>
</dbReference>
<dbReference type="EMBL" id="JAJNBZ010000023">
    <property type="protein sequence ID" value="MCE5172012.1"/>
    <property type="molecule type" value="Genomic_DNA"/>
</dbReference>
<evidence type="ECO:0000313" key="1">
    <source>
        <dbReference type="EMBL" id="MCE5172012.1"/>
    </source>
</evidence>
<evidence type="ECO:0000313" key="2">
    <source>
        <dbReference type="Proteomes" id="UP001199916"/>
    </source>
</evidence>
<keyword evidence="1" id="KW-0418">Kinase</keyword>
<organism evidence="1 2">
    <name type="scientific">Paenibacillus profundus</name>
    <dbReference type="NCBI Taxonomy" id="1173085"/>
    <lineage>
        <taxon>Bacteria</taxon>
        <taxon>Bacillati</taxon>
        <taxon>Bacillota</taxon>
        <taxon>Bacilli</taxon>
        <taxon>Bacillales</taxon>
        <taxon>Paenibacillaceae</taxon>
        <taxon>Paenibacillus</taxon>
    </lineage>
</organism>
<protein>
    <submittedName>
        <fullName evidence="1">Bifunctional adenosylcobinamide kinase/adenosylcobinamide-phosphate guanylyltransferase</fullName>
    </submittedName>
</protein>
<comment type="caution">
    <text evidence="1">The sequence shown here is derived from an EMBL/GenBank/DDBJ whole genome shotgun (WGS) entry which is preliminary data.</text>
</comment>
<keyword evidence="1" id="KW-0548">Nucleotidyltransferase</keyword>
<accession>A0ABS8YNX2</accession>
<proteinExistence type="predicted"/>
<dbReference type="SUPFAM" id="SSF52540">
    <property type="entry name" value="P-loop containing nucleoside triphosphate hydrolases"/>
    <property type="match status" value="1"/>
</dbReference>
<dbReference type="Proteomes" id="UP001199916">
    <property type="component" value="Unassembled WGS sequence"/>
</dbReference>